<dbReference type="Pfam" id="PF19054">
    <property type="entry name" value="DUF5753"/>
    <property type="match status" value="1"/>
</dbReference>
<dbReference type="InterPro" id="IPR043917">
    <property type="entry name" value="DUF5753"/>
</dbReference>
<feature type="domain" description="DUF5753" evidence="1">
    <location>
        <begin position="109"/>
        <end position="285"/>
    </location>
</feature>
<name>A0ABT2K4R4_9ACTN</name>
<dbReference type="RefSeq" id="WP_260221825.1">
    <property type="nucleotide sequence ID" value="NZ_JAJAGO010000021.1"/>
</dbReference>
<sequence length="294" mass="32064">MGVNLAAAAARTRFGKALRAAREASSVTGKKVQQIDVARALKQKSYNRYSRLERGLSWPTDAEWPIICRTLSMDEVTQATLSAMRSEGMAITGAWWDAFRGVVSDSLIKFVAHEDAATKMTTLAGNVLPGLIQTPAYAQSQVLPFSGTVMTRDDAGRSASMRSQRRKIFDKEPAPQVEAIFSEGALAQMVGGPTVMLEQLDALAEDGRSGRVQFRIIPFTAPTTLTYMFTLLEFAGEGGSPVVAFDQMTGMDFKDKPGEVREIRVAVDSLRSVALDEMSSLELIASKRKETARD</sequence>
<evidence type="ECO:0000313" key="3">
    <source>
        <dbReference type="Proteomes" id="UP001156389"/>
    </source>
</evidence>
<comment type="caution">
    <text evidence="2">The sequence shown here is derived from an EMBL/GenBank/DDBJ whole genome shotgun (WGS) entry which is preliminary data.</text>
</comment>
<dbReference type="Gene3D" id="1.10.260.40">
    <property type="entry name" value="lambda repressor-like DNA-binding domains"/>
    <property type="match status" value="1"/>
</dbReference>
<evidence type="ECO:0000259" key="1">
    <source>
        <dbReference type="Pfam" id="PF19054"/>
    </source>
</evidence>
<accession>A0ABT2K4R4</accession>
<dbReference type="InterPro" id="IPR010982">
    <property type="entry name" value="Lambda_DNA-bd_dom_sf"/>
</dbReference>
<proteinExistence type="predicted"/>
<dbReference type="InterPro" id="IPR001387">
    <property type="entry name" value="Cro/C1-type_HTH"/>
</dbReference>
<gene>
    <name evidence="2" type="ORF">LHJ74_32060</name>
</gene>
<keyword evidence="3" id="KW-1185">Reference proteome</keyword>
<organism evidence="2 3">
    <name type="scientific">Streptomyces gossypii</name>
    <dbReference type="NCBI Taxonomy" id="2883101"/>
    <lineage>
        <taxon>Bacteria</taxon>
        <taxon>Bacillati</taxon>
        <taxon>Actinomycetota</taxon>
        <taxon>Actinomycetes</taxon>
        <taxon>Kitasatosporales</taxon>
        <taxon>Streptomycetaceae</taxon>
        <taxon>Streptomyces</taxon>
    </lineage>
</organism>
<dbReference type="CDD" id="cd00093">
    <property type="entry name" value="HTH_XRE"/>
    <property type="match status" value="1"/>
</dbReference>
<dbReference type="EMBL" id="JAJAGO010000021">
    <property type="protein sequence ID" value="MCT2594490.1"/>
    <property type="molecule type" value="Genomic_DNA"/>
</dbReference>
<dbReference type="Proteomes" id="UP001156389">
    <property type="component" value="Unassembled WGS sequence"/>
</dbReference>
<protein>
    <submittedName>
        <fullName evidence="2">DUF5753 domain-containing protein</fullName>
    </submittedName>
</protein>
<evidence type="ECO:0000313" key="2">
    <source>
        <dbReference type="EMBL" id="MCT2594490.1"/>
    </source>
</evidence>
<reference evidence="2 3" key="1">
    <citation type="submission" date="2021-10" db="EMBL/GenBank/DDBJ databases">
        <title>Streptomyces gossypii sp. nov., isolated from soil collected from cotton field.</title>
        <authorList>
            <person name="Ge X."/>
            <person name="Chen X."/>
            <person name="Liu W."/>
        </authorList>
    </citation>
    <scope>NUCLEOTIDE SEQUENCE [LARGE SCALE GENOMIC DNA]</scope>
    <source>
        <strain evidence="2 3">N2-109</strain>
    </source>
</reference>